<reference evidence="2" key="1">
    <citation type="submission" date="2016-05" db="EMBL/GenBank/DDBJ databases">
        <authorList>
            <person name="Lavstsen T."/>
            <person name="Jespersen J.S."/>
        </authorList>
    </citation>
    <scope>NUCLEOTIDE SEQUENCE</scope>
    <source>
        <tissue evidence="2">Brain</tissue>
    </source>
</reference>
<feature type="non-terminal residue" evidence="2">
    <location>
        <position position="82"/>
    </location>
</feature>
<name>A0A1A7Z3Z3_9TELE</name>
<dbReference type="AlphaFoldDB" id="A0A1A7Z3Z3"/>
<reference evidence="2" key="2">
    <citation type="submission" date="2016-06" db="EMBL/GenBank/DDBJ databases">
        <title>The genome of a short-lived fish provides insights into sex chromosome evolution and the genetic control of aging.</title>
        <authorList>
            <person name="Reichwald K."/>
            <person name="Felder M."/>
            <person name="Petzold A."/>
            <person name="Koch P."/>
            <person name="Groth M."/>
            <person name="Platzer M."/>
        </authorList>
    </citation>
    <scope>NUCLEOTIDE SEQUENCE</scope>
    <source>
        <tissue evidence="2">Brain</tissue>
    </source>
</reference>
<sequence length="82" mass="9394">SRSSAFEVGQRQVPLRETVPRTSIDTNTLWAKNELMDQIERLNTKLEQEERNHTDSMKFLQNQHELIRTGTPAGAEQVESGN</sequence>
<evidence type="ECO:0000256" key="1">
    <source>
        <dbReference type="SAM" id="Coils"/>
    </source>
</evidence>
<gene>
    <name evidence="2" type="primary">IQCG</name>
</gene>
<protein>
    <submittedName>
        <fullName evidence="2">IQ motif containing G</fullName>
    </submittedName>
</protein>
<evidence type="ECO:0000313" key="2">
    <source>
        <dbReference type="EMBL" id="SBP37198.1"/>
    </source>
</evidence>
<dbReference type="EMBL" id="HADX01014966">
    <property type="protein sequence ID" value="SBP37198.1"/>
    <property type="molecule type" value="Transcribed_RNA"/>
</dbReference>
<feature type="coiled-coil region" evidence="1">
    <location>
        <begin position="29"/>
        <end position="63"/>
    </location>
</feature>
<organism evidence="2">
    <name type="scientific">Iconisemion striatum</name>
    <dbReference type="NCBI Taxonomy" id="60296"/>
    <lineage>
        <taxon>Eukaryota</taxon>
        <taxon>Metazoa</taxon>
        <taxon>Chordata</taxon>
        <taxon>Craniata</taxon>
        <taxon>Vertebrata</taxon>
        <taxon>Euteleostomi</taxon>
        <taxon>Actinopterygii</taxon>
        <taxon>Neopterygii</taxon>
        <taxon>Teleostei</taxon>
        <taxon>Neoteleostei</taxon>
        <taxon>Acanthomorphata</taxon>
        <taxon>Ovalentaria</taxon>
        <taxon>Atherinomorphae</taxon>
        <taxon>Cyprinodontiformes</taxon>
        <taxon>Nothobranchiidae</taxon>
        <taxon>Iconisemion</taxon>
    </lineage>
</organism>
<accession>A0A1A7Z3Z3</accession>
<keyword evidence="1" id="KW-0175">Coiled coil</keyword>
<proteinExistence type="predicted"/>
<feature type="non-terminal residue" evidence="2">
    <location>
        <position position="1"/>
    </location>
</feature>